<dbReference type="FunFam" id="3.40.50.300:FF:000489">
    <property type="entry name" value="Primosome assembly protein PriA"/>
    <property type="match status" value="1"/>
</dbReference>
<dbReference type="InterPro" id="IPR027417">
    <property type="entry name" value="P-loop_NTPase"/>
</dbReference>
<dbReference type="InterPro" id="IPR041222">
    <property type="entry name" value="PriA_3primeBD"/>
</dbReference>
<dbReference type="CDD" id="cd18804">
    <property type="entry name" value="SF2_C_priA"/>
    <property type="match status" value="1"/>
</dbReference>
<protein>
    <recommendedName>
        <fullName evidence="12">Replication restart protein PriA</fullName>
    </recommendedName>
    <alternativeName>
        <fullName evidence="12">ATP-dependent DNA helicase PriA</fullName>
        <ecNumber evidence="12">5.6.2.4</ecNumber>
    </alternativeName>
    <alternativeName>
        <fullName evidence="12">DNA 3'-5' helicase PriA</fullName>
    </alternativeName>
</protein>
<comment type="catalytic activity">
    <reaction evidence="11 12">
        <text>ATP + H2O = ADP + phosphate + H(+)</text>
        <dbReference type="Rhea" id="RHEA:13065"/>
        <dbReference type="ChEBI" id="CHEBI:15377"/>
        <dbReference type="ChEBI" id="CHEBI:15378"/>
        <dbReference type="ChEBI" id="CHEBI:30616"/>
        <dbReference type="ChEBI" id="CHEBI:43474"/>
        <dbReference type="ChEBI" id="CHEBI:456216"/>
        <dbReference type="EC" id="5.6.2.4"/>
    </reaction>
</comment>
<feature type="binding site" evidence="12">
    <location>
        <position position="520"/>
    </location>
    <ligand>
        <name>Zn(2+)</name>
        <dbReference type="ChEBI" id="CHEBI:29105"/>
        <label>2</label>
    </ligand>
</feature>
<dbReference type="GO" id="GO:0005524">
    <property type="term" value="F:ATP binding"/>
    <property type="evidence" value="ECO:0007669"/>
    <property type="project" value="UniProtKB-UniRule"/>
</dbReference>
<dbReference type="InterPro" id="IPR011545">
    <property type="entry name" value="DEAD/DEAH_box_helicase_dom"/>
</dbReference>
<keyword evidence="8 12" id="KW-0067">ATP-binding</keyword>
<dbReference type="GO" id="GO:0016887">
    <property type="term" value="F:ATP hydrolysis activity"/>
    <property type="evidence" value="ECO:0007669"/>
    <property type="project" value="RHEA"/>
</dbReference>
<dbReference type="GO" id="GO:0006302">
    <property type="term" value="P:double-strand break repair"/>
    <property type="evidence" value="ECO:0007669"/>
    <property type="project" value="InterPro"/>
</dbReference>
<feature type="binding site" evidence="12">
    <location>
        <position position="499"/>
    </location>
    <ligand>
        <name>Zn(2+)</name>
        <dbReference type="ChEBI" id="CHEBI:29105"/>
        <label>2</label>
    </ligand>
</feature>
<evidence type="ECO:0000256" key="2">
    <source>
        <dbReference type="ARBA" id="ARBA00022705"/>
    </source>
</evidence>
<feature type="binding site" evidence="12">
    <location>
        <position position="517"/>
    </location>
    <ligand>
        <name>Zn(2+)</name>
        <dbReference type="ChEBI" id="CHEBI:29105"/>
        <label>2</label>
    </ligand>
</feature>
<dbReference type="GO" id="GO:0006270">
    <property type="term" value="P:DNA replication initiation"/>
    <property type="evidence" value="ECO:0007669"/>
    <property type="project" value="TreeGrafter"/>
</dbReference>
<comment type="similarity">
    <text evidence="12">Belongs to the helicase family. PriA subfamily.</text>
</comment>
<comment type="catalytic activity">
    <reaction evidence="12">
        <text>Couples ATP hydrolysis with the unwinding of duplex DNA by translocating in the 3'-5' direction.</text>
        <dbReference type="EC" id="5.6.2.4"/>
    </reaction>
</comment>
<dbReference type="GO" id="GO:0043138">
    <property type="term" value="F:3'-5' DNA helicase activity"/>
    <property type="evidence" value="ECO:0007669"/>
    <property type="project" value="UniProtKB-EC"/>
</dbReference>
<dbReference type="OrthoDB" id="9759544at2"/>
<dbReference type="Pfam" id="PF18074">
    <property type="entry name" value="PriA_C"/>
    <property type="match status" value="1"/>
</dbReference>
<dbReference type="InterPro" id="IPR005259">
    <property type="entry name" value="PriA"/>
</dbReference>
<keyword evidence="10 12" id="KW-0413">Isomerase</keyword>
<accession>A0A397RMD8</accession>
<evidence type="ECO:0000256" key="8">
    <source>
        <dbReference type="ARBA" id="ARBA00022840"/>
    </source>
</evidence>
<dbReference type="SUPFAM" id="SSF52540">
    <property type="entry name" value="P-loop containing nucleoside triphosphate hydrolases"/>
    <property type="match status" value="1"/>
</dbReference>
<evidence type="ECO:0000259" key="14">
    <source>
        <dbReference type="PROSITE" id="PS51194"/>
    </source>
</evidence>
<feature type="binding site" evidence="12">
    <location>
        <position position="493"/>
    </location>
    <ligand>
        <name>Zn(2+)</name>
        <dbReference type="ChEBI" id="CHEBI:29105"/>
        <label>1</label>
    </ligand>
</feature>
<dbReference type="PROSITE" id="PS51192">
    <property type="entry name" value="HELICASE_ATP_BIND_1"/>
    <property type="match status" value="1"/>
</dbReference>
<dbReference type="Gene3D" id="3.40.50.300">
    <property type="entry name" value="P-loop containing nucleotide triphosphate hydrolases"/>
    <property type="match status" value="2"/>
</dbReference>
<keyword evidence="16" id="KW-1185">Reference proteome</keyword>
<dbReference type="NCBIfam" id="TIGR00595">
    <property type="entry name" value="priA"/>
    <property type="match status" value="1"/>
</dbReference>
<feature type="domain" description="Helicase ATP-binding" evidence="13">
    <location>
        <begin position="262"/>
        <end position="428"/>
    </location>
</feature>
<feature type="binding site" evidence="12">
    <location>
        <position position="533"/>
    </location>
    <ligand>
        <name>Zn(2+)</name>
        <dbReference type="ChEBI" id="CHEBI:29105"/>
        <label>1</label>
    </ligand>
</feature>
<comment type="subunit">
    <text evidence="12">Component of the replication restart primosome.</text>
</comment>
<reference evidence="15 16" key="1">
    <citation type="submission" date="2018-08" db="EMBL/GenBank/DDBJ databases">
        <title>Genomic Encyclopedia of Archaeal and Bacterial Type Strains, Phase II (KMG-II): from individual species to whole genera.</title>
        <authorList>
            <person name="Goeker M."/>
        </authorList>
    </citation>
    <scope>NUCLEOTIDE SEQUENCE [LARGE SCALE GENOMIC DNA]</scope>
    <source>
        <strain evidence="15 16">ATCC 27112</strain>
    </source>
</reference>
<dbReference type="CDD" id="cd17929">
    <property type="entry name" value="DEXHc_priA"/>
    <property type="match status" value="1"/>
</dbReference>
<dbReference type="InterPro" id="IPR041236">
    <property type="entry name" value="PriA_C"/>
</dbReference>
<dbReference type="Gene3D" id="3.40.1440.60">
    <property type="entry name" value="PriA, 3(prime) DNA-binding domain"/>
    <property type="match status" value="1"/>
</dbReference>
<dbReference type="GO" id="GO:0008270">
    <property type="term" value="F:zinc ion binding"/>
    <property type="evidence" value="ECO:0007669"/>
    <property type="project" value="UniProtKB-UniRule"/>
</dbReference>
<dbReference type="InParanoid" id="A0A397RMD8"/>
<keyword evidence="3 12" id="KW-0479">Metal-binding</keyword>
<dbReference type="EC" id="5.6.2.4" evidence="12"/>
<dbReference type="GO" id="GO:0003677">
    <property type="term" value="F:DNA binding"/>
    <property type="evidence" value="ECO:0007669"/>
    <property type="project" value="UniProtKB-UniRule"/>
</dbReference>
<dbReference type="PROSITE" id="PS51194">
    <property type="entry name" value="HELICASE_CTER"/>
    <property type="match status" value="1"/>
</dbReference>
<keyword evidence="9 12" id="KW-0238">DNA-binding</keyword>
<dbReference type="AlphaFoldDB" id="A0A397RMD8"/>
<evidence type="ECO:0000256" key="6">
    <source>
        <dbReference type="ARBA" id="ARBA00022806"/>
    </source>
</evidence>
<dbReference type="GO" id="GO:1990077">
    <property type="term" value="C:primosome complex"/>
    <property type="evidence" value="ECO:0007669"/>
    <property type="project" value="UniProtKB-UniRule"/>
</dbReference>
<proteinExistence type="inferred from homology"/>
<dbReference type="HAMAP" id="MF_00983">
    <property type="entry name" value="PriA"/>
    <property type="match status" value="1"/>
</dbReference>
<evidence type="ECO:0000256" key="11">
    <source>
        <dbReference type="ARBA" id="ARBA00048988"/>
    </source>
</evidence>
<keyword evidence="4 12" id="KW-0547">Nucleotide-binding</keyword>
<feature type="binding site" evidence="12">
    <location>
        <position position="530"/>
    </location>
    <ligand>
        <name>Zn(2+)</name>
        <dbReference type="ChEBI" id="CHEBI:29105"/>
        <label>1</label>
    </ligand>
</feature>
<keyword evidence="2 12" id="KW-0235">DNA replication</keyword>
<dbReference type="SMART" id="SM00487">
    <property type="entry name" value="DEXDc"/>
    <property type="match status" value="1"/>
</dbReference>
<dbReference type="InterPro" id="IPR001650">
    <property type="entry name" value="Helicase_C-like"/>
</dbReference>
<comment type="cofactor">
    <cofactor evidence="12">
        <name>Zn(2+)</name>
        <dbReference type="ChEBI" id="CHEBI:29105"/>
    </cofactor>
    <text evidence="12">Binds 2 zinc ions per subunit.</text>
</comment>
<evidence type="ECO:0000256" key="5">
    <source>
        <dbReference type="ARBA" id="ARBA00022801"/>
    </source>
</evidence>
<evidence type="ECO:0000313" key="16">
    <source>
        <dbReference type="Proteomes" id="UP000266506"/>
    </source>
</evidence>
<dbReference type="Proteomes" id="UP000266506">
    <property type="component" value="Unassembled WGS sequence"/>
</dbReference>
<name>A0A397RMD8_9MOLU</name>
<feature type="domain" description="Helicase C-terminal" evidence="14">
    <location>
        <begin position="523"/>
        <end position="692"/>
    </location>
</feature>
<evidence type="ECO:0000256" key="9">
    <source>
        <dbReference type="ARBA" id="ARBA00023125"/>
    </source>
</evidence>
<sequence length="777" mass="89127">MFAEVIIDIKNKQVNKSFDYIIPTYLEGILHVGCRVKVPFGKLKRTGYILKTKESTEVTRGLKEIDEAIDLKPVLNEEFIKLAEYISIHDFSFYATSLETMIPQALRMKYEKTIKWVTNSLDESLQKHFKTKKEISFNTIPKELEPILFKEIKLGNLVIDSRIKRVRKEKYITYVHFNSEKVGIPSSKKGMDLLSYLEEINEDIDINSLMNDSGYSKNVIDTLAKNGFIDLYKKEIEPEEDIKNYIDKEVSLNRMQEDVYHSLKLGNEKTYLLHGVTGSGKTELYMRWIKDSIHSGKEALMLVPEISLTPQITAIFYARFKENIAVLHSRLTISEKYEQWKRILNGDVKIVVGARSAIFAPLKNLGIIIVDECHEASYRQSNNPKYSAIDLAKIRSHTYNCPLVLGSATPNAEDYFRAIHGEYELLSLPKRANGRELPKSIVVDLREELKNGNRTPLSNILKEEIIKCYRNHEQSILFLNRRGYSSFVQCRNCGEVVKCPHCDISLTYHGKTNTLKCHYCGYQISNVMKCEKCGSDKIRYVGSGTEKLYEAVKNILPEAKVLRLDTDTVAKMEDYENIYHEFKEHKADILVGTQMVTKGLDFENVTLVGVANADIALHYPTFDANQVAFNLIEQVAGRAGRAKKDGKVIIQTYDPNNYVIECAKNHDYEGFYKKEILFRKASSMPPFSEPIEIEVIGKNLGETKKEAIHIANALRGVSINSIILGPTEAYIFKKKDLYHYVILVQAKEDIVLDKIQYIYPLYQNNKDITISITRKWL</sequence>
<dbReference type="Pfam" id="PF00270">
    <property type="entry name" value="DEAD"/>
    <property type="match status" value="1"/>
</dbReference>
<dbReference type="PANTHER" id="PTHR30580:SF0">
    <property type="entry name" value="PRIMOSOMAL PROTEIN N"/>
    <property type="match status" value="1"/>
</dbReference>
<dbReference type="FunCoup" id="A0A397RMD8">
    <property type="interactions" value="297"/>
</dbReference>
<comment type="function">
    <text evidence="12">Initiates the restart of stalled replication forks, which reloads the replicative helicase on sites other than the origin of replication. Recognizes and binds to abandoned replication forks and remodels them to uncover a helicase loading site. Promotes assembly of the primosome at these replication forks.</text>
</comment>
<evidence type="ECO:0000256" key="4">
    <source>
        <dbReference type="ARBA" id="ARBA00022741"/>
    </source>
</evidence>
<dbReference type="NCBIfam" id="NF004066">
    <property type="entry name" value="PRK05580.1-3"/>
    <property type="match status" value="1"/>
</dbReference>
<feature type="binding site" evidence="12">
    <location>
        <position position="502"/>
    </location>
    <ligand>
        <name>Zn(2+)</name>
        <dbReference type="ChEBI" id="CHEBI:29105"/>
        <label>2</label>
    </ligand>
</feature>
<dbReference type="InterPro" id="IPR014001">
    <property type="entry name" value="Helicase_ATP-bd"/>
</dbReference>
<feature type="binding site" evidence="12">
    <location>
        <position position="490"/>
    </location>
    <ligand>
        <name>Zn(2+)</name>
        <dbReference type="ChEBI" id="CHEBI:29105"/>
        <label>1</label>
    </ligand>
</feature>
<comment type="caution">
    <text evidence="15">The sequence shown here is derived from an EMBL/GenBank/DDBJ whole genome shotgun (WGS) entry which is preliminary data.</text>
</comment>
<evidence type="ECO:0000256" key="1">
    <source>
        <dbReference type="ARBA" id="ARBA00022515"/>
    </source>
</evidence>
<dbReference type="Pfam" id="PF17764">
    <property type="entry name" value="PriA_3primeBD"/>
    <property type="match status" value="1"/>
</dbReference>
<dbReference type="GO" id="GO:0006269">
    <property type="term" value="P:DNA replication, synthesis of primer"/>
    <property type="evidence" value="ECO:0007669"/>
    <property type="project" value="UniProtKB-KW"/>
</dbReference>
<dbReference type="InterPro" id="IPR042115">
    <property type="entry name" value="PriA_3primeBD_sf"/>
</dbReference>
<keyword evidence="6 12" id="KW-0347">Helicase</keyword>
<dbReference type="PANTHER" id="PTHR30580">
    <property type="entry name" value="PRIMOSOMAL PROTEIN N"/>
    <property type="match status" value="1"/>
</dbReference>
<dbReference type="SMART" id="SM00490">
    <property type="entry name" value="HELICc"/>
    <property type="match status" value="1"/>
</dbReference>
<keyword evidence="7 12" id="KW-0862">Zinc</keyword>
<dbReference type="Pfam" id="PF18319">
    <property type="entry name" value="Zn_ribbon_PriA"/>
    <property type="match status" value="1"/>
</dbReference>
<dbReference type="GO" id="GO:0006310">
    <property type="term" value="P:DNA recombination"/>
    <property type="evidence" value="ECO:0007669"/>
    <property type="project" value="InterPro"/>
</dbReference>
<organism evidence="15 16">
    <name type="scientific">Anaeroplasma bactoclasticum</name>
    <dbReference type="NCBI Taxonomy" id="2088"/>
    <lineage>
        <taxon>Bacteria</taxon>
        <taxon>Bacillati</taxon>
        <taxon>Mycoplasmatota</taxon>
        <taxon>Mollicutes</taxon>
        <taxon>Anaeroplasmatales</taxon>
        <taxon>Anaeroplasmataceae</taxon>
        <taxon>Anaeroplasma</taxon>
    </lineage>
</organism>
<gene>
    <name evidence="12" type="primary">priA</name>
    <name evidence="15" type="ORF">EI71_01467</name>
</gene>
<dbReference type="InterPro" id="IPR040498">
    <property type="entry name" value="PriA_CRR"/>
</dbReference>
<evidence type="ECO:0000256" key="10">
    <source>
        <dbReference type="ARBA" id="ARBA00023235"/>
    </source>
</evidence>
<evidence type="ECO:0000256" key="12">
    <source>
        <dbReference type="HAMAP-Rule" id="MF_00983"/>
    </source>
</evidence>
<evidence type="ECO:0000256" key="3">
    <source>
        <dbReference type="ARBA" id="ARBA00022723"/>
    </source>
</evidence>
<dbReference type="Pfam" id="PF00271">
    <property type="entry name" value="Helicase_C"/>
    <property type="match status" value="1"/>
</dbReference>
<evidence type="ECO:0000259" key="13">
    <source>
        <dbReference type="PROSITE" id="PS51192"/>
    </source>
</evidence>
<keyword evidence="5 12" id="KW-0378">Hydrolase</keyword>
<keyword evidence="1 12" id="KW-0639">Primosome</keyword>
<evidence type="ECO:0000313" key="15">
    <source>
        <dbReference type="EMBL" id="RIA75500.1"/>
    </source>
</evidence>
<evidence type="ECO:0000256" key="7">
    <source>
        <dbReference type="ARBA" id="ARBA00022833"/>
    </source>
</evidence>
<dbReference type="EMBL" id="QXEV01000018">
    <property type="protein sequence ID" value="RIA75500.1"/>
    <property type="molecule type" value="Genomic_DNA"/>
</dbReference>